<accession>A0A1L5NS09</accession>
<evidence type="ECO:0000313" key="2">
    <source>
        <dbReference type="EMBL" id="APO70680.1"/>
    </source>
</evidence>
<gene>
    <name evidence="2" type="ORF">IE4872_PD00138</name>
</gene>
<feature type="region of interest" description="Disordered" evidence="1">
    <location>
        <begin position="1"/>
        <end position="23"/>
    </location>
</feature>
<dbReference type="EMBL" id="CP017105">
    <property type="protein sequence ID" value="APO70680.1"/>
    <property type="molecule type" value="Genomic_DNA"/>
</dbReference>
<evidence type="ECO:0000256" key="1">
    <source>
        <dbReference type="SAM" id="MobiDB-lite"/>
    </source>
</evidence>
<dbReference type="AlphaFoldDB" id="A0A1L5NS09"/>
<name>A0A1L5NS09_9HYPH</name>
<keyword evidence="2" id="KW-0614">Plasmid</keyword>
<dbReference type="Proteomes" id="UP000184749">
    <property type="component" value="Plasmid pRgalIE4872d"/>
</dbReference>
<geneLocation type="plasmid" evidence="3">
    <name>prgalie4872d</name>
</geneLocation>
<reference evidence="2 3" key="1">
    <citation type="submission" date="2016-09" db="EMBL/GenBank/DDBJ databases">
        <title>The complete genome sequences of Rhizobium gallicum, symbiovars gallicum and phaseoli, symbionts associated to common bean (Phaseolus vulgaris).</title>
        <authorList>
            <person name="Bustos P."/>
            <person name="Santamaria R.I."/>
            <person name="Perez-Carrascal O.M."/>
            <person name="Juarez S."/>
            <person name="Lozano L."/>
            <person name="Martinez-Flores I."/>
            <person name="Martinez-Romero E."/>
            <person name="Cevallos M."/>
            <person name="Romero D."/>
            <person name="Davila G."/>
            <person name="Gonzalez V."/>
        </authorList>
    </citation>
    <scope>NUCLEOTIDE SEQUENCE [LARGE SCALE GENOMIC DNA]</scope>
    <source>
        <strain evidence="2 3">IE4872</strain>
        <plasmid evidence="3">prgalie4872d</plasmid>
    </source>
</reference>
<proteinExistence type="predicted"/>
<protein>
    <submittedName>
        <fullName evidence="2">Uncharacterized protein</fullName>
    </submittedName>
</protein>
<sequence length="66" mass="7718">MLCEFGQDAAQDPPPPRRGMPCDRRKMGSIRHIEFRGNRSVKWDHLVAYHRQVSTNFQSFNPSWSS</sequence>
<organism evidence="2 3">
    <name type="scientific">Rhizobium gallicum</name>
    <dbReference type="NCBI Taxonomy" id="56730"/>
    <lineage>
        <taxon>Bacteria</taxon>
        <taxon>Pseudomonadati</taxon>
        <taxon>Pseudomonadota</taxon>
        <taxon>Alphaproteobacteria</taxon>
        <taxon>Hyphomicrobiales</taxon>
        <taxon>Rhizobiaceae</taxon>
        <taxon>Rhizobium/Agrobacterium group</taxon>
        <taxon>Rhizobium</taxon>
    </lineage>
</organism>
<evidence type="ECO:0000313" key="3">
    <source>
        <dbReference type="Proteomes" id="UP000184749"/>
    </source>
</evidence>